<evidence type="ECO:0000313" key="2">
    <source>
        <dbReference type="EMBL" id="QUW02695.1"/>
    </source>
</evidence>
<dbReference type="SUPFAM" id="SSF50998">
    <property type="entry name" value="Quinoprotein alcohol dehydrogenase-like"/>
    <property type="match status" value="2"/>
</dbReference>
<feature type="transmembrane region" description="Helical" evidence="1">
    <location>
        <begin position="9"/>
        <end position="29"/>
    </location>
</feature>
<gene>
    <name evidence="2" type="ORF">J8C06_10175</name>
</gene>
<keyword evidence="1" id="KW-1133">Transmembrane helix</keyword>
<reference evidence="2 3" key="1">
    <citation type="submission" date="2021-03" db="EMBL/GenBank/DDBJ databases">
        <title>Genomic and phenotypic characterization of Chloracidobacterium isolates provides evidence for multiple species.</title>
        <authorList>
            <person name="Saini M.K."/>
            <person name="Costas A.M.G."/>
            <person name="Tank M."/>
            <person name="Bryant D.A."/>
        </authorList>
    </citation>
    <scope>NUCLEOTIDE SEQUENCE [LARGE SCALE GENOMIC DNA]</scope>
    <source>
        <strain evidence="2 3">BV2-C</strain>
    </source>
</reference>
<dbReference type="EMBL" id="CP072648">
    <property type="protein sequence ID" value="QUW02695.1"/>
    <property type="molecule type" value="Genomic_DNA"/>
</dbReference>
<dbReference type="Proteomes" id="UP000676506">
    <property type="component" value="Chromosome 1"/>
</dbReference>
<accession>A0ABX8BAF0</accession>
<keyword evidence="1" id="KW-0812">Transmembrane</keyword>
<evidence type="ECO:0000313" key="3">
    <source>
        <dbReference type="Proteomes" id="UP000676506"/>
    </source>
</evidence>
<evidence type="ECO:0000256" key="1">
    <source>
        <dbReference type="SAM" id="Phobius"/>
    </source>
</evidence>
<keyword evidence="3" id="KW-1185">Reference proteome</keyword>
<dbReference type="Gene3D" id="2.130.10.10">
    <property type="entry name" value="YVTN repeat-like/Quinoprotein amine dehydrogenase"/>
    <property type="match status" value="3"/>
</dbReference>
<dbReference type="InterPro" id="IPR011047">
    <property type="entry name" value="Quinoprotein_ADH-like_sf"/>
</dbReference>
<dbReference type="SUPFAM" id="SSF63829">
    <property type="entry name" value="Calcium-dependent phosphotriesterase"/>
    <property type="match status" value="1"/>
</dbReference>
<proteinExistence type="predicted"/>
<name>A0ABX8BAF0_9BACT</name>
<keyword evidence="1" id="KW-0472">Membrane</keyword>
<protein>
    <submittedName>
        <fullName evidence="2">Uncharacterized protein</fullName>
    </submittedName>
</protein>
<sequence length="653" mass="70600">MKRNIRQSVVYLAAGFVAVLVVVGGWLWWSAWRAAREVRLTAAASGRLEVRSTPLSAPDMDGVTCWLDTSEAQAVVDFRGQLYAATCGGLLILNDDGGVVGRLTTADGLPDNDLTALAVFRDRLFIGTRTAGLVEYDGARLLRHEFRQPAAVHVNCLLATPDFLLIGLLDGGLYDFDGSQFAQRFQPLRATPIAGVTALHAVGTRLFIGTLAHGLFIWREGELTHLPPARGLPSPHVTALAWHDNCLYVATDAGIVRLAADDRLDLVSRQPNVRSLAVYAGKLYAGLVVGGMVEVRPMSQTGLRAARLSPIQANTEMARRNVTLAAIGERLLALTQTGVYTLRAKSDGRFDWQRFDRSGTFSGRLTSGHVTTLAFDPSERLWVGTFERGLDIIDPETGDLLRHVQDETVREINHLCATSRLSPMLAATSNGLVVFDAAGNVTRRYDAKSAVLVGDAVSQVRPLEAGSGQIALAVATAKGLTIWQDGIGRSLTAFHGLPSNYLYCCEPRDGKLYVGTLGGLAELDGLRVIRTWRTDNSALPANWINALLDVNGTLYVGTYGGGVCAVRPSGDIVHFPETHGIEVNLNAMATDGERLYVGTLDRGLLVYDVHRNKWRVWRDGLPSANVTAVALRAGAVFVGTAGGIARIEKRRFE</sequence>
<dbReference type="InterPro" id="IPR015943">
    <property type="entry name" value="WD40/YVTN_repeat-like_dom_sf"/>
</dbReference>
<dbReference type="RefSeq" id="WP_211428586.1">
    <property type="nucleotide sequence ID" value="NZ_CP072648.1"/>
</dbReference>
<organism evidence="2 3">
    <name type="scientific">Chloracidobacterium validum</name>
    <dbReference type="NCBI Taxonomy" id="2821543"/>
    <lineage>
        <taxon>Bacteria</taxon>
        <taxon>Pseudomonadati</taxon>
        <taxon>Acidobacteriota</taxon>
        <taxon>Terriglobia</taxon>
        <taxon>Terriglobales</taxon>
        <taxon>Acidobacteriaceae</taxon>
        <taxon>Chloracidobacterium</taxon>
    </lineage>
</organism>